<dbReference type="AlphaFoldDB" id="V4C4M7"/>
<dbReference type="KEGG" id="lgi:LOTGIDRAFT_67997"/>
<feature type="non-terminal residue" evidence="1">
    <location>
        <position position="109"/>
    </location>
</feature>
<name>V4C4M7_LOTGI</name>
<dbReference type="InterPro" id="IPR027857">
    <property type="entry name" value="SCRE"/>
</dbReference>
<dbReference type="Proteomes" id="UP000030746">
    <property type="component" value="Unassembled WGS sequence"/>
</dbReference>
<dbReference type="GeneID" id="20251849"/>
<dbReference type="OMA" id="KFITIHR"/>
<feature type="non-terminal residue" evidence="1">
    <location>
        <position position="1"/>
    </location>
</feature>
<dbReference type="EMBL" id="KB201459">
    <property type="protein sequence ID" value="ESO96504.1"/>
    <property type="molecule type" value="Genomic_DNA"/>
</dbReference>
<evidence type="ECO:0000313" key="1">
    <source>
        <dbReference type="EMBL" id="ESO96504.1"/>
    </source>
</evidence>
<dbReference type="GO" id="GO:0007130">
    <property type="term" value="P:synaptonemal complex assembly"/>
    <property type="evidence" value="ECO:0007669"/>
    <property type="project" value="InterPro"/>
</dbReference>
<accession>V4C4M7</accession>
<dbReference type="PANTHER" id="PTHR31408">
    <property type="entry name" value="HYPOTHETICAL PROTEIN LOC689986"/>
    <property type="match status" value="1"/>
</dbReference>
<dbReference type="CTD" id="20251849"/>
<dbReference type="HOGENOM" id="CLU_097019_0_0_1"/>
<sequence>HYIIVSDSILPDTVIFPLSCVAFMLLSTTDKLIIYTPFILVMEFPCNFRINKFIQVHRIGYILLRASLHGETEHSIMNQIQRRFLASSLQILPVHNTSDVVQAMITIAK</sequence>
<organism evidence="1 2">
    <name type="scientific">Lottia gigantea</name>
    <name type="common">Giant owl limpet</name>
    <dbReference type="NCBI Taxonomy" id="225164"/>
    <lineage>
        <taxon>Eukaryota</taxon>
        <taxon>Metazoa</taxon>
        <taxon>Spiralia</taxon>
        <taxon>Lophotrochozoa</taxon>
        <taxon>Mollusca</taxon>
        <taxon>Gastropoda</taxon>
        <taxon>Patellogastropoda</taxon>
        <taxon>Lottioidea</taxon>
        <taxon>Lottiidae</taxon>
        <taxon>Lottia</taxon>
    </lineage>
</organism>
<evidence type="ECO:0000313" key="2">
    <source>
        <dbReference type="Proteomes" id="UP000030746"/>
    </source>
</evidence>
<protein>
    <submittedName>
        <fullName evidence="1">Uncharacterized protein</fullName>
    </submittedName>
</protein>
<dbReference type="RefSeq" id="XP_009052744.1">
    <property type="nucleotide sequence ID" value="XM_009054496.1"/>
</dbReference>
<reference evidence="1 2" key="1">
    <citation type="journal article" date="2013" name="Nature">
        <title>Insights into bilaterian evolution from three spiralian genomes.</title>
        <authorList>
            <person name="Simakov O."/>
            <person name="Marletaz F."/>
            <person name="Cho S.J."/>
            <person name="Edsinger-Gonzales E."/>
            <person name="Havlak P."/>
            <person name="Hellsten U."/>
            <person name="Kuo D.H."/>
            <person name="Larsson T."/>
            <person name="Lv J."/>
            <person name="Arendt D."/>
            <person name="Savage R."/>
            <person name="Osoegawa K."/>
            <person name="de Jong P."/>
            <person name="Grimwood J."/>
            <person name="Chapman J.A."/>
            <person name="Shapiro H."/>
            <person name="Aerts A."/>
            <person name="Otillar R.P."/>
            <person name="Terry A.Y."/>
            <person name="Boore J.L."/>
            <person name="Grigoriev I.V."/>
            <person name="Lindberg D.R."/>
            <person name="Seaver E.C."/>
            <person name="Weisblat D.A."/>
            <person name="Putnam N.H."/>
            <person name="Rokhsar D.S."/>
        </authorList>
    </citation>
    <scope>NUCLEOTIDE SEQUENCE [LARGE SCALE GENOMIC DNA]</scope>
</reference>
<dbReference type="GO" id="GO:0005694">
    <property type="term" value="C:chromosome"/>
    <property type="evidence" value="ECO:0007669"/>
    <property type="project" value="TreeGrafter"/>
</dbReference>
<dbReference type="Pfam" id="PF15162">
    <property type="entry name" value="SCRE"/>
    <property type="match status" value="1"/>
</dbReference>
<dbReference type="GO" id="GO:0007131">
    <property type="term" value="P:reciprocal meiotic recombination"/>
    <property type="evidence" value="ECO:0007669"/>
    <property type="project" value="TreeGrafter"/>
</dbReference>
<keyword evidence="2" id="KW-1185">Reference proteome</keyword>
<dbReference type="PANTHER" id="PTHR31408:SF2">
    <property type="entry name" value="PROTEIN SPO16 HOMOLOG"/>
    <property type="match status" value="1"/>
</dbReference>
<dbReference type="OrthoDB" id="6149480at2759"/>
<gene>
    <name evidence="1" type="ORF">LOTGIDRAFT_67997</name>
</gene>
<proteinExistence type="predicted"/>
<dbReference type="STRING" id="225164.V4C4M7"/>